<evidence type="ECO:0000256" key="2">
    <source>
        <dbReference type="ARBA" id="ARBA00022475"/>
    </source>
</evidence>
<dbReference type="InterPro" id="IPR004117">
    <property type="entry name" value="7tm6_olfct_rcpt"/>
</dbReference>
<keyword evidence="12" id="KW-1185">Reference proteome</keyword>
<evidence type="ECO:0000256" key="5">
    <source>
        <dbReference type="ARBA" id="ARBA00022725"/>
    </source>
</evidence>
<dbReference type="GO" id="GO:0007165">
    <property type="term" value="P:signal transduction"/>
    <property type="evidence" value="ECO:0007669"/>
    <property type="project" value="UniProtKB-KW"/>
</dbReference>
<dbReference type="Proteomes" id="UP001627154">
    <property type="component" value="Unassembled WGS sequence"/>
</dbReference>
<feature type="transmembrane region" description="Helical" evidence="10">
    <location>
        <begin position="105"/>
        <end position="128"/>
    </location>
</feature>
<name>A0ABD2VY82_9HYME</name>
<evidence type="ECO:0000256" key="4">
    <source>
        <dbReference type="ARBA" id="ARBA00022692"/>
    </source>
</evidence>
<feature type="transmembrane region" description="Helical" evidence="10">
    <location>
        <begin position="16"/>
        <end position="45"/>
    </location>
</feature>
<dbReference type="PANTHER" id="PTHR21137:SF35">
    <property type="entry name" value="ODORANT RECEPTOR 19A-RELATED"/>
    <property type="match status" value="1"/>
</dbReference>
<keyword evidence="6 10" id="KW-1133">Transmembrane helix</keyword>
<protein>
    <recommendedName>
        <fullName evidence="13">Odorant receptor</fullName>
    </recommendedName>
</protein>
<proteinExistence type="predicted"/>
<evidence type="ECO:0000256" key="3">
    <source>
        <dbReference type="ARBA" id="ARBA00022606"/>
    </source>
</evidence>
<keyword evidence="3" id="KW-0716">Sensory transduction</keyword>
<keyword evidence="4 10" id="KW-0812">Transmembrane</keyword>
<keyword evidence="7 10" id="KW-0472">Membrane</keyword>
<keyword evidence="2" id="KW-1003">Cell membrane</keyword>
<evidence type="ECO:0000256" key="7">
    <source>
        <dbReference type="ARBA" id="ARBA00023136"/>
    </source>
</evidence>
<keyword evidence="8" id="KW-0675">Receptor</keyword>
<keyword evidence="5" id="KW-0552">Olfaction</keyword>
<reference evidence="11 12" key="1">
    <citation type="journal article" date="2024" name="bioRxiv">
        <title>A reference genome for Trichogramma kaykai: A tiny desert-dwelling parasitoid wasp with competing sex-ratio distorters.</title>
        <authorList>
            <person name="Culotta J."/>
            <person name="Lindsey A.R."/>
        </authorList>
    </citation>
    <scope>NUCLEOTIDE SEQUENCE [LARGE SCALE GENOMIC DNA]</scope>
    <source>
        <strain evidence="11 12">KSX58</strain>
    </source>
</reference>
<evidence type="ECO:0000256" key="9">
    <source>
        <dbReference type="ARBA" id="ARBA00023224"/>
    </source>
</evidence>
<evidence type="ECO:0000313" key="11">
    <source>
        <dbReference type="EMBL" id="KAL3385685.1"/>
    </source>
</evidence>
<feature type="transmembrane region" description="Helical" evidence="10">
    <location>
        <begin position="134"/>
        <end position="154"/>
    </location>
</feature>
<evidence type="ECO:0000256" key="8">
    <source>
        <dbReference type="ARBA" id="ARBA00023170"/>
    </source>
</evidence>
<gene>
    <name evidence="11" type="ORF">TKK_018740</name>
</gene>
<organism evidence="11 12">
    <name type="scientific">Trichogramma kaykai</name>
    <dbReference type="NCBI Taxonomy" id="54128"/>
    <lineage>
        <taxon>Eukaryota</taxon>
        <taxon>Metazoa</taxon>
        <taxon>Ecdysozoa</taxon>
        <taxon>Arthropoda</taxon>
        <taxon>Hexapoda</taxon>
        <taxon>Insecta</taxon>
        <taxon>Pterygota</taxon>
        <taxon>Neoptera</taxon>
        <taxon>Endopterygota</taxon>
        <taxon>Hymenoptera</taxon>
        <taxon>Apocrita</taxon>
        <taxon>Proctotrupomorpha</taxon>
        <taxon>Chalcidoidea</taxon>
        <taxon>Trichogrammatidae</taxon>
        <taxon>Trichogramma</taxon>
    </lineage>
</organism>
<dbReference type="GO" id="GO:0007608">
    <property type="term" value="P:sensory perception of smell"/>
    <property type="evidence" value="ECO:0007669"/>
    <property type="project" value="UniProtKB-KW"/>
</dbReference>
<dbReference type="AlphaFoldDB" id="A0ABD2VY82"/>
<dbReference type="EMBL" id="JBJJXI010000153">
    <property type="protein sequence ID" value="KAL3385685.1"/>
    <property type="molecule type" value="Genomic_DNA"/>
</dbReference>
<dbReference type="PANTHER" id="PTHR21137">
    <property type="entry name" value="ODORANT RECEPTOR"/>
    <property type="match status" value="1"/>
</dbReference>
<evidence type="ECO:0008006" key="13">
    <source>
        <dbReference type="Google" id="ProtNLM"/>
    </source>
</evidence>
<evidence type="ECO:0000256" key="6">
    <source>
        <dbReference type="ARBA" id="ARBA00022989"/>
    </source>
</evidence>
<evidence type="ECO:0000256" key="10">
    <source>
        <dbReference type="SAM" id="Phobius"/>
    </source>
</evidence>
<comment type="caution">
    <text evidence="11">The sequence shown here is derived from an EMBL/GenBank/DDBJ whole genome shotgun (WGS) entry which is preliminary data.</text>
</comment>
<comment type="subcellular location">
    <subcellularLocation>
        <location evidence="1">Cell membrane</location>
        <topology evidence="1">Multi-pass membrane protein</topology>
    </subcellularLocation>
</comment>
<sequence length="233" mass="27345">MLCTSGELYPNREDYYYFWLAYTTFLMFSIASIVVAQISLCIYFVSINLSKFEVICYHLERLRKMLDQSDENDPNEIEKIVKHTCANHYETLNFFRLFQIFSLRVLVFLSTYVFIALSTTGTMILYAFKIKNTFLILEMIISFLCILCFAFLMGHIGQILRNASDNLFYQSYFCGWYNLPKKSKKMMHMMMARCLTPCELQSAPLSFMKFNYENFNAVVNTSISYMTVIASVM</sequence>
<evidence type="ECO:0000313" key="12">
    <source>
        <dbReference type="Proteomes" id="UP001627154"/>
    </source>
</evidence>
<evidence type="ECO:0000256" key="1">
    <source>
        <dbReference type="ARBA" id="ARBA00004651"/>
    </source>
</evidence>
<dbReference type="Pfam" id="PF02949">
    <property type="entry name" value="7tm_6"/>
    <property type="match status" value="1"/>
</dbReference>
<keyword evidence="9" id="KW-0807">Transducer</keyword>
<accession>A0ABD2VY82</accession>
<dbReference type="GO" id="GO:0005886">
    <property type="term" value="C:plasma membrane"/>
    <property type="evidence" value="ECO:0007669"/>
    <property type="project" value="UniProtKB-SubCell"/>
</dbReference>